<feature type="transmembrane region" description="Helical" evidence="1">
    <location>
        <begin position="6"/>
        <end position="29"/>
    </location>
</feature>
<keyword evidence="1" id="KW-0472">Membrane</keyword>
<organism evidence="2">
    <name type="scientific">Pararge aegeria</name>
    <name type="common">speckled wood butterfly</name>
    <dbReference type="NCBI Taxonomy" id="116150"/>
    <lineage>
        <taxon>Eukaryota</taxon>
        <taxon>Metazoa</taxon>
        <taxon>Ecdysozoa</taxon>
        <taxon>Arthropoda</taxon>
        <taxon>Hexapoda</taxon>
        <taxon>Insecta</taxon>
        <taxon>Pterygota</taxon>
        <taxon>Neoptera</taxon>
        <taxon>Endopterygota</taxon>
        <taxon>Lepidoptera</taxon>
        <taxon>Glossata</taxon>
        <taxon>Ditrysia</taxon>
        <taxon>Papilionoidea</taxon>
        <taxon>Nymphalidae</taxon>
        <taxon>Satyrinae</taxon>
        <taxon>Satyrini</taxon>
        <taxon>Parargina</taxon>
        <taxon>Pararge</taxon>
    </lineage>
</organism>
<evidence type="ECO:0000313" key="2">
    <source>
        <dbReference type="EMBL" id="JAA85259.1"/>
    </source>
</evidence>
<dbReference type="EMBL" id="GAIX01007301">
    <property type="protein sequence ID" value="JAA85259.1"/>
    <property type="molecule type" value="Transcribed_RNA"/>
</dbReference>
<reference evidence="2" key="2">
    <citation type="submission" date="2013-05" db="EMBL/GenBank/DDBJ databases">
        <authorList>
            <person name="Carter J.-M."/>
            <person name="Baker S.C."/>
            <person name="Pink R."/>
            <person name="Carter D.R.F."/>
            <person name="Collins A."/>
            <person name="Tomlin J."/>
            <person name="Gibbs M."/>
            <person name="Breuker C.J."/>
        </authorList>
    </citation>
    <scope>NUCLEOTIDE SEQUENCE</scope>
    <source>
        <tissue evidence="2">Ovary</tissue>
    </source>
</reference>
<keyword evidence="1" id="KW-0812">Transmembrane</keyword>
<accession>S4P589</accession>
<name>S4P589_9NEOP</name>
<protein>
    <submittedName>
        <fullName evidence="2">Uncharacterized protein</fullName>
    </submittedName>
</protein>
<reference evidence="2" key="1">
    <citation type="journal article" date="2013" name="BMC Genomics">
        <title>Unscrambling butterfly oogenesis.</title>
        <authorList>
            <person name="Carter J.M."/>
            <person name="Baker S.C."/>
            <person name="Pink R."/>
            <person name="Carter D.R."/>
            <person name="Collins A."/>
            <person name="Tomlin J."/>
            <person name="Gibbs M."/>
            <person name="Breuker C.J."/>
        </authorList>
    </citation>
    <scope>NUCLEOTIDE SEQUENCE</scope>
    <source>
        <tissue evidence="2">Ovary</tissue>
    </source>
</reference>
<proteinExistence type="predicted"/>
<dbReference type="AlphaFoldDB" id="S4P589"/>
<sequence length="75" mass="8787">MRNLPSIFILLQIKIVSVILNNLSLSYQIQKKSDMLFKRLGRSNFITNYQLNMEFTKTVKQVILTEIQNSILFHG</sequence>
<keyword evidence="1" id="KW-1133">Transmembrane helix</keyword>
<evidence type="ECO:0000256" key="1">
    <source>
        <dbReference type="SAM" id="Phobius"/>
    </source>
</evidence>